<feature type="region of interest" description="Disordered" evidence="1">
    <location>
        <begin position="1"/>
        <end position="70"/>
    </location>
</feature>
<sequence>MSAYSTAIRPTPVRAAPRSRPRFALPAASPPPSARSPATRRWPTAPMSISARRRARPQPPTSVCSRLRRA</sequence>
<evidence type="ECO:0000313" key="3">
    <source>
        <dbReference type="Proteomes" id="UP000031166"/>
    </source>
</evidence>
<dbReference type="AlphaFoldDB" id="A0A0B4C6E3"/>
<protein>
    <submittedName>
        <fullName evidence="2">Uncharacterized protein</fullName>
    </submittedName>
</protein>
<comment type="caution">
    <text evidence="2">The sequence shown here is derived from an EMBL/GenBank/DDBJ whole genome shotgun (WGS) entry which is preliminary data.</text>
</comment>
<evidence type="ECO:0000313" key="2">
    <source>
        <dbReference type="EMBL" id="KIC56619.1"/>
    </source>
</evidence>
<proteinExistence type="predicted"/>
<evidence type="ECO:0000256" key="1">
    <source>
        <dbReference type="SAM" id="MobiDB-lite"/>
    </source>
</evidence>
<feature type="non-terminal residue" evidence="2">
    <location>
        <position position="70"/>
    </location>
</feature>
<organism evidence="2 3">
    <name type="scientific">Brevundimonas nasdae</name>
    <dbReference type="NCBI Taxonomy" id="172043"/>
    <lineage>
        <taxon>Bacteria</taxon>
        <taxon>Pseudomonadati</taxon>
        <taxon>Pseudomonadota</taxon>
        <taxon>Alphaproteobacteria</taxon>
        <taxon>Caulobacterales</taxon>
        <taxon>Caulobacteraceae</taxon>
        <taxon>Brevundimonas</taxon>
    </lineage>
</organism>
<accession>A0A0B4C6E3</accession>
<feature type="compositionally biased region" description="Low complexity" evidence="1">
    <location>
        <begin position="9"/>
        <end position="27"/>
    </location>
</feature>
<gene>
    <name evidence="2" type="ORF">RM53_11175</name>
</gene>
<dbReference type="EMBL" id="JWSY01000020">
    <property type="protein sequence ID" value="KIC56619.1"/>
    <property type="molecule type" value="Genomic_DNA"/>
</dbReference>
<name>A0A0B4C6E3_9CAUL</name>
<dbReference type="Proteomes" id="UP000031166">
    <property type="component" value="Unassembled WGS sequence"/>
</dbReference>
<reference evidence="2 3" key="1">
    <citation type="submission" date="2014-12" db="EMBL/GenBank/DDBJ databases">
        <title>Genome sequencing of Brevundimonas nasdae TPW30.</title>
        <authorList>
            <person name="Tan P.W."/>
            <person name="Chan K.-G."/>
        </authorList>
    </citation>
    <scope>NUCLEOTIDE SEQUENCE [LARGE SCALE GENOMIC DNA]</scope>
    <source>
        <strain evidence="2 3">TPW30</strain>
    </source>
</reference>